<protein>
    <submittedName>
        <fullName evidence="2">Uncharacterized protein</fullName>
    </submittedName>
</protein>
<feature type="coiled-coil region" evidence="1">
    <location>
        <begin position="63"/>
        <end position="97"/>
    </location>
</feature>
<comment type="caution">
    <text evidence="2">The sequence shown here is derived from an EMBL/GenBank/DDBJ whole genome shotgun (WGS) entry which is preliminary data.</text>
</comment>
<evidence type="ECO:0000313" key="3">
    <source>
        <dbReference type="Proteomes" id="UP001158297"/>
    </source>
</evidence>
<dbReference type="AlphaFoldDB" id="A0AA42HPY5"/>
<dbReference type="RefSeq" id="WP_279859773.1">
    <property type="nucleotide sequence ID" value="NZ_JAODZU010000003.1"/>
</dbReference>
<accession>A0AA42HPY5</accession>
<proteinExistence type="predicted"/>
<evidence type="ECO:0000313" key="2">
    <source>
        <dbReference type="EMBL" id="MDH0362189.1"/>
    </source>
</evidence>
<dbReference type="EMBL" id="JAODZU010000003">
    <property type="protein sequence ID" value="MDH0362189.1"/>
    <property type="molecule type" value="Genomic_DNA"/>
</dbReference>
<dbReference type="Proteomes" id="UP001158297">
    <property type="component" value="Unassembled WGS sequence"/>
</dbReference>
<gene>
    <name evidence="2" type="ORF">N7330_03810</name>
</gene>
<evidence type="ECO:0000256" key="1">
    <source>
        <dbReference type="SAM" id="Coils"/>
    </source>
</evidence>
<sequence length="151" mass="17791">MTKQNKIKKTYHLEADVVQMVEELRVHYGVNYNTLANNVFKFAYKQMKNDVSFSNTEDLKKVLDFFKERLNNKDKEILELKEVINRMIDKNKSIEEDLGKYIDKTNKAINVINQHTETINSNKEFSSGLRKDVDELIEHKNKKLFAFSNKG</sequence>
<reference evidence="2" key="1">
    <citation type="submission" date="2022-09" db="EMBL/GenBank/DDBJ databases">
        <title>Intensive care unit water sources are persistently colonized with multi-drug resistant bacteria and are the site of extensive horizontal gene transfer of antibiotic resistance genes.</title>
        <authorList>
            <person name="Diorio-Toth L."/>
        </authorList>
    </citation>
    <scope>NUCLEOTIDE SEQUENCE</scope>
    <source>
        <strain evidence="2">GD04130</strain>
    </source>
</reference>
<keyword evidence="1" id="KW-0175">Coiled coil</keyword>
<organism evidence="2 3">
    <name type="scientific">Comamonas aquatica</name>
    <dbReference type="NCBI Taxonomy" id="225991"/>
    <lineage>
        <taxon>Bacteria</taxon>
        <taxon>Pseudomonadati</taxon>
        <taxon>Pseudomonadota</taxon>
        <taxon>Betaproteobacteria</taxon>
        <taxon>Burkholderiales</taxon>
        <taxon>Comamonadaceae</taxon>
        <taxon>Comamonas</taxon>
    </lineage>
</organism>
<name>A0AA42HPY5_9BURK</name>